<dbReference type="EMBL" id="BSOW01000007">
    <property type="protein sequence ID" value="GLR85832.1"/>
    <property type="molecule type" value="Genomic_DNA"/>
</dbReference>
<sequence length="62" mass="6924">MEVAVHAAEMTNQRVLLGDDLRNEATDASRSRIHRQRLERARVDAKSDELSPPARNAVDAGR</sequence>
<reference evidence="3" key="1">
    <citation type="journal article" date="2019" name="Int. J. Syst. Evol. Microbiol.">
        <title>The Global Catalogue of Microorganisms (GCM) 10K type strain sequencing project: providing services to taxonomists for standard genome sequencing and annotation.</title>
        <authorList>
            <consortium name="The Broad Institute Genomics Platform"/>
            <consortium name="The Broad Institute Genome Sequencing Center for Infectious Disease"/>
            <person name="Wu L."/>
            <person name="Ma J."/>
        </authorList>
    </citation>
    <scope>NUCLEOTIDE SEQUENCE [LARGE SCALE GENOMIC DNA]</scope>
    <source>
        <strain evidence="3">NBRC 102520</strain>
    </source>
</reference>
<evidence type="ECO:0000313" key="3">
    <source>
        <dbReference type="Proteomes" id="UP001156905"/>
    </source>
</evidence>
<name>A0ABQ6B151_9BRAD</name>
<accession>A0ABQ6B151</accession>
<keyword evidence="3" id="KW-1185">Reference proteome</keyword>
<feature type="compositionally biased region" description="Basic and acidic residues" evidence="1">
    <location>
        <begin position="21"/>
        <end position="49"/>
    </location>
</feature>
<gene>
    <name evidence="2" type="ORF">GCM10007857_25430</name>
</gene>
<proteinExistence type="predicted"/>
<comment type="caution">
    <text evidence="2">The sequence shown here is derived from an EMBL/GenBank/DDBJ whole genome shotgun (WGS) entry which is preliminary data.</text>
</comment>
<organism evidence="2 3">
    <name type="scientific">Bradyrhizobium iriomotense</name>
    <dbReference type="NCBI Taxonomy" id="441950"/>
    <lineage>
        <taxon>Bacteria</taxon>
        <taxon>Pseudomonadati</taxon>
        <taxon>Pseudomonadota</taxon>
        <taxon>Alphaproteobacteria</taxon>
        <taxon>Hyphomicrobiales</taxon>
        <taxon>Nitrobacteraceae</taxon>
        <taxon>Bradyrhizobium</taxon>
    </lineage>
</organism>
<dbReference type="Proteomes" id="UP001156905">
    <property type="component" value="Unassembled WGS sequence"/>
</dbReference>
<feature type="region of interest" description="Disordered" evidence="1">
    <location>
        <begin position="21"/>
        <end position="62"/>
    </location>
</feature>
<protein>
    <submittedName>
        <fullName evidence="2">Uncharacterized protein</fullName>
    </submittedName>
</protein>
<evidence type="ECO:0000256" key="1">
    <source>
        <dbReference type="SAM" id="MobiDB-lite"/>
    </source>
</evidence>
<evidence type="ECO:0000313" key="2">
    <source>
        <dbReference type="EMBL" id="GLR85832.1"/>
    </source>
</evidence>